<feature type="binding site" evidence="3">
    <location>
        <begin position="244"/>
        <end position="245"/>
    </location>
    <ligand>
        <name>substrate</name>
    </ligand>
</feature>
<keyword evidence="5" id="KW-1185">Reference proteome</keyword>
<evidence type="ECO:0000256" key="1">
    <source>
        <dbReference type="ARBA" id="ARBA00023235"/>
    </source>
</evidence>
<accession>A0A3M2M3L8</accession>
<name>A0A3M2M3L8_9ACTN</name>
<dbReference type="Pfam" id="PF01008">
    <property type="entry name" value="IF-2B"/>
    <property type="match status" value="1"/>
</dbReference>
<dbReference type="InterPro" id="IPR027363">
    <property type="entry name" value="M1Pi_N"/>
</dbReference>
<dbReference type="InterPro" id="IPR037171">
    <property type="entry name" value="NagB/RpiA_transferase-like"/>
</dbReference>
<comment type="similarity">
    <text evidence="3">Belongs to the EIF-2B alpha/beta/delta subunits family. MtnA subfamily.</text>
</comment>
<dbReference type="PANTHER" id="PTHR43475">
    <property type="entry name" value="METHYLTHIORIBOSE-1-PHOSPHATE ISOMERASE"/>
    <property type="match status" value="1"/>
</dbReference>
<feature type="active site" description="Proton donor" evidence="3">
    <location>
        <position position="234"/>
    </location>
</feature>
<dbReference type="AlphaFoldDB" id="A0A3M2M3L8"/>
<dbReference type="InterPro" id="IPR042529">
    <property type="entry name" value="IF_2B-like_C"/>
</dbReference>
<evidence type="ECO:0000313" key="4">
    <source>
        <dbReference type="EMBL" id="RMI43065.1"/>
    </source>
</evidence>
<protein>
    <recommendedName>
        <fullName evidence="3">Methylthioribose-1-phosphate isomerase</fullName>
        <shortName evidence="3">M1Pi</shortName>
        <shortName evidence="3">MTR-1-P isomerase</shortName>
        <ecNumber evidence="3">5.3.1.23</ecNumber>
    </recommendedName>
    <alternativeName>
        <fullName evidence="3">S-methyl-5-thioribose-1-phosphate isomerase</fullName>
    </alternativeName>
</protein>
<dbReference type="Gene3D" id="1.20.120.420">
    <property type="entry name" value="translation initiation factor eif-2b, domain 1"/>
    <property type="match status" value="1"/>
</dbReference>
<proteinExistence type="inferred from homology"/>
<dbReference type="Proteomes" id="UP000282674">
    <property type="component" value="Unassembled WGS sequence"/>
</dbReference>
<dbReference type="HAMAP" id="MF_01678">
    <property type="entry name" value="Salvage_MtnA"/>
    <property type="match status" value="1"/>
</dbReference>
<dbReference type="GO" id="GO:0046523">
    <property type="term" value="F:S-methyl-5-thioribose-1-phosphate isomerase activity"/>
    <property type="evidence" value="ECO:0007669"/>
    <property type="project" value="UniProtKB-UniRule"/>
</dbReference>
<feature type="site" description="Transition state stabilizer" evidence="3">
    <location>
        <position position="154"/>
    </location>
</feature>
<dbReference type="GO" id="GO:0019509">
    <property type="term" value="P:L-methionine salvage from methylthioadenosine"/>
    <property type="evidence" value="ECO:0007669"/>
    <property type="project" value="UniProtKB-UniRule"/>
</dbReference>
<comment type="catalytic activity">
    <reaction evidence="2 3">
        <text>5-(methylsulfanyl)-alpha-D-ribose 1-phosphate = 5-(methylsulfanyl)-D-ribulose 1-phosphate</text>
        <dbReference type="Rhea" id="RHEA:19989"/>
        <dbReference type="ChEBI" id="CHEBI:58533"/>
        <dbReference type="ChEBI" id="CHEBI:58548"/>
        <dbReference type="EC" id="5.3.1.23"/>
    </reaction>
</comment>
<feature type="binding site" evidence="3">
    <location>
        <position position="193"/>
    </location>
    <ligand>
        <name>substrate</name>
    </ligand>
</feature>
<dbReference type="SUPFAM" id="SSF100950">
    <property type="entry name" value="NagB/RpiA/CoA transferase-like"/>
    <property type="match status" value="1"/>
</dbReference>
<evidence type="ECO:0000256" key="3">
    <source>
        <dbReference type="HAMAP-Rule" id="MF_01678"/>
    </source>
</evidence>
<comment type="function">
    <text evidence="3">Catalyzes the interconversion of methylthioribose-1-phosphate (MTR-1-P) into methylthioribulose-1-phosphate (MTRu-1-P).</text>
</comment>
<dbReference type="EC" id="5.3.1.23" evidence="3"/>
<dbReference type="InterPro" id="IPR011559">
    <property type="entry name" value="Initiation_fac_2B_a/b/d"/>
</dbReference>
<keyword evidence="3" id="KW-0028">Amino-acid biosynthesis</keyword>
<gene>
    <name evidence="3 4" type="primary">mtnA</name>
    <name evidence="4" type="ORF">EBO15_17680</name>
</gene>
<feature type="binding site" evidence="3">
    <location>
        <begin position="48"/>
        <end position="50"/>
    </location>
    <ligand>
        <name>substrate</name>
    </ligand>
</feature>
<comment type="caution">
    <text evidence="4">The sequence shown here is derived from an EMBL/GenBank/DDBJ whole genome shotgun (WGS) entry which is preliminary data.</text>
</comment>
<feature type="binding site" evidence="3">
    <location>
        <position position="89"/>
    </location>
    <ligand>
        <name>substrate</name>
    </ligand>
</feature>
<dbReference type="FunFam" id="1.20.120.420:FF:000003">
    <property type="entry name" value="Methylthioribose-1-phosphate isomerase"/>
    <property type="match status" value="1"/>
</dbReference>
<dbReference type="UniPathway" id="UPA00904">
    <property type="reaction ID" value="UER00874"/>
</dbReference>
<dbReference type="OrthoDB" id="9803436at2"/>
<dbReference type="InterPro" id="IPR005251">
    <property type="entry name" value="IF-M1Pi"/>
</dbReference>
<keyword evidence="3" id="KW-0486">Methionine biosynthesis</keyword>
<dbReference type="NCBIfam" id="TIGR00512">
    <property type="entry name" value="salvage_mtnA"/>
    <property type="match status" value="1"/>
</dbReference>
<evidence type="ECO:0000313" key="5">
    <source>
        <dbReference type="Proteomes" id="UP000282674"/>
    </source>
</evidence>
<organism evidence="4 5">
    <name type="scientific">Actinomadura harenae</name>
    <dbReference type="NCBI Taxonomy" id="2483351"/>
    <lineage>
        <taxon>Bacteria</taxon>
        <taxon>Bacillati</taxon>
        <taxon>Actinomycetota</taxon>
        <taxon>Actinomycetes</taxon>
        <taxon>Streptosporangiales</taxon>
        <taxon>Thermomonosporaceae</taxon>
        <taxon>Actinomadura</taxon>
    </lineage>
</organism>
<dbReference type="EMBL" id="RFFG01000028">
    <property type="protein sequence ID" value="RMI43065.1"/>
    <property type="molecule type" value="Genomic_DNA"/>
</dbReference>
<reference evidence="4 5" key="1">
    <citation type="submission" date="2018-10" db="EMBL/GenBank/DDBJ databases">
        <title>Isolation from soil.</title>
        <authorList>
            <person name="Hu J."/>
        </authorList>
    </citation>
    <scope>NUCLEOTIDE SEQUENCE [LARGE SCALE GENOMIC DNA]</scope>
    <source>
        <strain evidence="4 5">NEAU-Ht49</strain>
    </source>
</reference>
<dbReference type="PANTHER" id="PTHR43475:SF1">
    <property type="entry name" value="METHYLTHIORIBOSE-1-PHOSPHATE ISOMERASE"/>
    <property type="match status" value="1"/>
</dbReference>
<comment type="pathway">
    <text evidence="3">Amino-acid biosynthesis; L-methionine biosynthesis via salvage pathway; L-methionine from S-methyl-5-thio-alpha-D-ribose 1-phosphate: step 1/6.</text>
</comment>
<keyword evidence="1 3" id="KW-0413">Isomerase</keyword>
<dbReference type="RefSeq" id="WP_122195495.1">
    <property type="nucleotide sequence ID" value="NZ_JBHSKC010000004.1"/>
</dbReference>
<dbReference type="InterPro" id="IPR000649">
    <property type="entry name" value="IF-2B-related"/>
</dbReference>
<dbReference type="Gene3D" id="3.40.50.10470">
    <property type="entry name" value="Translation initiation factor eif-2b, domain 2"/>
    <property type="match status" value="1"/>
</dbReference>
<dbReference type="FunFam" id="3.40.50.10470:FF:000006">
    <property type="entry name" value="Methylthioribose-1-phosphate isomerase"/>
    <property type="match status" value="1"/>
</dbReference>
<evidence type="ECO:0000256" key="2">
    <source>
        <dbReference type="ARBA" id="ARBA00052401"/>
    </source>
</evidence>
<dbReference type="NCBIfam" id="TIGR00524">
    <property type="entry name" value="eIF-2B_rel"/>
    <property type="match status" value="1"/>
</dbReference>
<dbReference type="NCBIfam" id="NF004326">
    <property type="entry name" value="PRK05720.1"/>
    <property type="match status" value="1"/>
</dbReference>
<sequence length="341" mass="35699">MTPDIAPIEWTGDSLRLLDQTLLPARVEYRDITDVDDLVDAIKRLVVRGAPALGVAGALGVVVALRQGEREGWDAATLDAAITRIREARPTAVNLAAGVDRVRSLAEKGTDAVLAEALAVLDEDVQGNHAIGRHGADWLSTRLGAKPLRLLTHCNAGALATAGWGTALGVVRELHTRNLIDTVYANETRPLLQGSRLTAWELHQLGIPYYVQPDSAAAGTILRGHVDAAIVGADRIAANGDTANKVGTLAVALACAAAGIPFLVAAPWSTIDLSTPDGEHIPIEQRSPAEILANGPASVTPEGARAHNPAFDVTPARLITALITETGPLILADGQTPARAR</sequence>